<evidence type="ECO:0000256" key="1">
    <source>
        <dbReference type="SAM" id="MobiDB-lite"/>
    </source>
</evidence>
<dbReference type="EMBL" id="JANF02000048">
    <property type="protein sequence ID" value="KER36667.1"/>
    <property type="molecule type" value="Genomic_DNA"/>
</dbReference>
<evidence type="ECO:0000313" key="3">
    <source>
        <dbReference type="Proteomes" id="UP000028135"/>
    </source>
</evidence>
<name>A0A8E1C2W7_9SPHN</name>
<dbReference type="Proteomes" id="UP000028135">
    <property type="component" value="Unassembled WGS sequence"/>
</dbReference>
<dbReference type="RefSeq" id="WP_020820905.1">
    <property type="nucleotide sequence ID" value="NZ_JANF02000048.1"/>
</dbReference>
<comment type="caution">
    <text evidence="2">The sequence shown here is derived from an EMBL/GenBank/DDBJ whole genome shotgun (WGS) entry which is preliminary data.</text>
</comment>
<protein>
    <submittedName>
        <fullName evidence="2">Uncharacterized protein</fullName>
    </submittedName>
</protein>
<sequence length="67" mass="7305">MKSVFTIDYDDGKVRAAAGDDVPAAVPSHRQRVLRRAGVIKAVDPLDHDANGRKGGSRPRTRRKAKP</sequence>
<dbReference type="AlphaFoldDB" id="A0A8E1C2W7"/>
<evidence type="ECO:0000313" key="2">
    <source>
        <dbReference type="EMBL" id="KER36667.1"/>
    </source>
</evidence>
<feature type="region of interest" description="Disordered" evidence="1">
    <location>
        <begin position="44"/>
        <end position="67"/>
    </location>
</feature>
<reference evidence="2 3" key="1">
    <citation type="submission" date="2014-05" db="EMBL/GenBank/DDBJ databases">
        <title>Genome Announcement of Sphingobium lucknowense F2.</title>
        <authorList>
            <person name="Lal R."/>
            <person name="Negi V."/>
            <person name="Lata P."/>
            <person name="Sangwan N."/>
            <person name="Gupta S.K."/>
            <person name="Rao D.L.N."/>
            <person name="Das S."/>
        </authorList>
    </citation>
    <scope>NUCLEOTIDE SEQUENCE [LARGE SCALE GENOMIC DNA]</scope>
    <source>
        <strain evidence="2 3">F2</strain>
    </source>
</reference>
<proteinExistence type="predicted"/>
<gene>
    <name evidence="2" type="ORF">AL00_09335</name>
</gene>
<feature type="compositionally biased region" description="Basic residues" evidence="1">
    <location>
        <begin position="55"/>
        <end position="67"/>
    </location>
</feature>
<accession>A0A8E1C2W7</accession>
<organism evidence="2 3">
    <name type="scientific">Sphingobium indicum F2</name>
    <dbReference type="NCBI Taxonomy" id="1450518"/>
    <lineage>
        <taxon>Bacteria</taxon>
        <taxon>Pseudomonadati</taxon>
        <taxon>Pseudomonadota</taxon>
        <taxon>Alphaproteobacteria</taxon>
        <taxon>Sphingomonadales</taxon>
        <taxon>Sphingomonadaceae</taxon>
        <taxon>Sphingobium</taxon>
    </lineage>
</organism>